<accession>A0A5A9NVP1</accession>
<evidence type="ECO:0000259" key="7">
    <source>
        <dbReference type="Pfam" id="PF25033"/>
    </source>
</evidence>
<dbReference type="GO" id="GO:0006623">
    <property type="term" value="P:protein targeting to vacuole"/>
    <property type="evidence" value="ECO:0007669"/>
    <property type="project" value="TreeGrafter"/>
</dbReference>
<evidence type="ECO:0000256" key="5">
    <source>
        <dbReference type="SAM" id="MobiDB-lite"/>
    </source>
</evidence>
<evidence type="ECO:0000256" key="1">
    <source>
        <dbReference type="ARBA" id="ARBA00006545"/>
    </source>
</evidence>
<dbReference type="Proteomes" id="UP000324632">
    <property type="component" value="Chromosome 12"/>
</dbReference>
<evidence type="ECO:0000313" key="11">
    <source>
        <dbReference type="Proteomes" id="UP000324632"/>
    </source>
</evidence>
<dbReference type="InterPro" id="IPR056748">
    <property type="entry name" value="VPS13-like_C"/>
</dbReference>
<protein>
    <submittedName>
        <fullName evidence="10">Vacuolar protein sorting-associated protein 13A</fullName>
    </submittedName>
</protein>
<evidence type="ECO:0000259" key="6">
    <source>
        <dbReference type="Pfam" id="PF12624"/>
    </source>
</evidence>
<organism evidence="10 11">
    <name type="scientific">Triplophysa tibetana</name>
    <dbReference type="NCBI Taxonomy" id="1572043"/>
    <lineage>
        <taxon>Eukaryota</taxon>
        <taxon>Metazoa</taxon>
        <taxon>Chordata</taxon>
        <taxon>Craniata</taxon>
        <taxon>Vertebrata</taxon>
        <taxon>Euteleostomi</taxon>
        <taxon>Actinopterygii</taxon>
        <taxon>Neopterygii</taxon>
        <taxon>Teleostei</taxon>
        <taxon>Ostariophysi</taxon>
        <taxon>Cypriniformes</taxon>
        <taxon>Nemacheilidae</taxon>
        <taxon>Triplophysa</taxon>
    </lineage>
</organism>
<keyword evidence="2" id="KW-0813">Transport</keyword>
<dbReference type="InterPro" id="IPR009543">
    <property type="entry name" value="VPS13_VAB"/>
</dbReference>
<comment type="similarity">
    <text evidence="1">Belongs to the VPS13 family.</text>
</comment>
<feature type="region of interest" description="Disordered" evidence="5">
    <location>
        <begin position="1294"/>
        <end position="1320"/>
    </location>
</feature>
<keyword evidence="11" id="KW-1185">Reference proteome</keyword>
<dbReference type="Pfam" id="PF25036">
    <property type="entry name" value="VPS13_VAB"/>
    <property type="match status" value="1"/>
</dbReference>
<dbReference type="InterPro" id="IPR026847">
    <property type="entry name" value="VPS13"/>
</dbReference>
<feature type="region of interest" description="Disordered" evidence="5">
    <location>
        <begin position="962"/>
        <end position="987"/>
    </location>
</feature>
<evidence type="ECO:0000259" key="8">
    <source>
        <dbReference type="Pfam" id="PF25036"/>
    </source>
</evidence>
<feature type="domain" description="Chorein N-terminal" evidence="6">
    <location>
        <begin position="794"/>
        <end position="986"/>
    </location>
</feature>
<comment type="caution">
    <text evidence="10">The sequence shown here is derived from an EMBL/GenBank/DDBJ whole genome shotgun (WGS) entry which is preliminary data.</text>
</comment>
<gene>
    <name evidence="10" type="ORF">E1301_Tti013403</name>
</gene>
<evidence type="ECO:0000256" key="4">
    <source>
        <dbReference type="SAM" id="Coils"/>
    </source>
</evidence>
<name>A0A5A9NVP1_9TELE</name>
<feature type="compositionally biased region" description="Polar residues" evidence="5">
    <location>
        <begin position="1311"/>
        <end position="1320"/>
    </location>
</feature>
<reference evidence="10 11" key="1">
    <citation type="journal article" date="2019" name="Mol. Ecol. Resour.">
        <title>Chromosome-level genome assembly of Triplophysa tibetana, a fish adapted to the harsh high-altitude environment of the Tibetan Plateau.</title>
        <authorList>
            <person name="Yang X."/>
            <person name="Liu H."/>
            <person name="Ma Z."/>
            <person name="Zou Y."/>
            <person name="Zou M."/>
            <person name="Mao Y."/>
            <person name="Li X."/>
            <person name="Wang H."/>
            <person name="Chen T."/>
            <person name="Wang W."/>
            <person name="Yang R."/>
        </authorList>
    </citation>
    <scope>NUCLEOTIDE SEQUENCE [LARGE SCALE GENOMIC DNA]</scope>
    <source>
        <strain evidence="10">TTIB1903HZAU</strain>
        <tissue evidence="10">Muscle</tissue>
    </source>
</reference>
<dbReference type="InterPro" id="IPR026854">
    <property type="entry name" value="VPS13_N"/>
</dbReference>
<dbReference type="Pfam" id="PF25033">
    <property type="entry name" value="VPS13_M"/>
    <property type="match status" value="1"/>
</dbReference>
<keyword evidence="3" id="KW-0445">Lipid transport</keyword>
<proteinExistence type="inferred from homology"/>
<dbReference type="Pfam" id="PF12624">
    <property type="entry name" value="VPS13_N"/>
    <property type="match status" value="2"/>
</dbReference>
<evidence type="ECO:0000256" key="3">
    <source>
        <dbReference type="ARBA" id="ARBA00023055"/>
    </source>
</evidence>
<dbReference type="InterPro" id="IPR056747">
    <property type="entry name" value="VPS13-like_M"/>
</dbReference>
<dbReference type="Pfam" id="PF25037">
    <property type="entry name" value="VPS13_C"/>
    <property type="match status" value="1"/>
</dbReference>
<feature type="domain" description="Intermembrane lipid transfer protein VPS13-like C-terminal" evidence="9">
    <location>
        <begin position="3022"/>
        <end position="3137"/>
    </location>
</feature>
<dbReference type="PANTHER" id="PTHR16166">
    <property type="entry name" value="VACUOLAR PROTEIN SORTING-ASSOCIATED PROTEIN VPS13"/>
    <property type="match status" value="1"/>
</dbReference>
<keyword evidence="4" id="KW-0175">Coiled coil</keyword>
<feature type="coiled-coil region" evidence="4">
    <location>
        <begin position="64"/>
        <end position="99"/>
    </location>
</feature>
<feature type="domain" description="Vacuolar protein sorting-associated protein 13 VPS13 adaptor binding" evidence="8">
    <location>
        <begin position="1901"/>
        <end position="2437"/>
    </location>
</feature>
<dbReference type="GO" id="GO:0006869">
    <property type="term" value="P:lipid transport"/>
    <property type="evidence" value="ECO:0007669"/>
    <property type="project" value="UniProtKB-KW"/>
</dbReference>
<sequence length="3159" mass="355766">MVFESVVVDVLNRFLGDYVVNLDCSQLSLGIWGGRLELKIPWKNLYTQSVEATLDEVYLLIVPAASIKYDVEKEERQLQEARQRELQRIEETKQKAAEKENPKAVKQDTFAEKMVTQVIKNLQVKISNIHVRYEDDVTNPNSPLSFGVSLQNLSLQTADQNWNPCLLDEKAKLFFKLVRLDNLFAYWNVNSELYSNHNPEEALQRLKHSVAVKNTIPQDYHFIFRPISAHAKLRMNPRSDVDFSSPKVDLVVNLPEVAVELSRPQYVSILELLGSVDMMTRNLPYRKYRPNVPVHTNANQWWRYVITGVLEVNIKPSLHMWSWKNIRCHRQLVKKYRELYKNKITSKKPADALLKKLEASKAGLRIYRPGVKVEEEQSEGWFGWMWSWSGDGGAPSKDVKTGGFDELMSPAEKAKLYAAIGYSETAVNPNLPKNFENMKIHFQLLNLSLSIKESREKPEIIKLSVIDLIAMLTQRPAAQAIKISAKLSSFEVSGLPRGQNPPILLSPRRGVGENNKALLNLMFETNPLDGLADQKIRIESQPLEIIYDAMTVNSMSAFFLPPKDLQLDELTNATLMKLEQFRDRTSTGLMYIIETQKVLDLNIDLMASYVIVPENGFYDPKHNLAILDLGHFQMSSQSKAGLPQLSANSSTLEDIMSRAYDSFDIQLSSLQFLYTKAVDLKVVFSRAMVVTDSRMPKFKIFGELPLLSLRISDDKVRGVLALLSSIPLPESRPAPQTKAPQVTPKVSKRGNTPQLTPRRPAIDDLRASIIYGSDEELFFDAPSSPVEDLPFFEASSDSLQGSASGKRPSMVLKDPMKNMTEFLLLFEINKLSVQLCRLSKAQEVSVLHLFIDGLGTELKLRTFDMSSNTFLREICLECSEYLDSEEKKVHLITTLDNTEDDLLTLEYIKADKNAPDFKTAYDNIEQLIKVNFSSLDIHLHTEALLNSMNFINNLLPPLKKEAQEEQPVLPKEEEEEEEEEAKIDESAVTKKSAKKKSKYEDVVNLHIRADLNCLKVFIRGEKARISEICIEGLVSQVQMMKKSVEILANLKNIVILDCDKEALYKKAVSIADKEVFDFRMVNHVDATEGDAYTDMHIVDTSVTLTVGCIQVIFLNKFLSSILAFVNNFQEAKNALAEVTAQAAEKAATGVLELAERSTRISLDVDIKAPVVFLPQSSVSHNVIVADLGLVTVKNNFKIVSSPTHNKIPPVVDIMAVGLSDLKMYRTTFTDGKFKGEIQLLKPVNMDLSIKRNLSASWYHSIPDIQINAHLKPMSLILSQEDLTIVLKTLSENLSETSDVPPVPSGPERADTVSTKDSPSSGGNTVVIAAVVEGQKTGKLKNTLKVDFKFDSMTLVLYSPSTNEICMPDSRDETLRLAEFTLGTISTTVHMYSDSSMKASLKLTNCLLDDKRQRVKMITSRMMAMHQGREDNVMVDIKYRQGRDGTVLDTVIQDFYLCASMEFLLTVADIFLKAMADGFSGPPKSIKQPASSSKETVPAQPVVAKTEMNVVVKNPEIIFVADLTRAEAPALVVTTQCELTMKNEPSGQSMTAAVSDLKVVACPFLREKRENNVTTVLQPCQVFFQSNQSPTQPQTIELSISSLTLKVSPIIINTVITIQSALSPAAETPEEQESPVPHDLWERRNLRDLKLWFLEEEGEEDTQCVVPLIPQGESLKMSIQSICVTLEAGVGHRTVPMLLAKSSFHGDVKNWTTLINLHCHLDLEVNYYNEMMGLWEPLLEPLDDEAKDGFRPWTLALKMKKKPVASSGVSDEVDSSVPDYKTVISFASKDQLNITLSKCGLHMLSNLGTAFAEAAKQTAGSTQTDQAPFVVKNRLGLAVSVQHSEVFTPIGKESKQRVVELHDGENLNMDYTAESSDQFSAMTSLSTKNYIKPTPVGHTAASVIPLIKTGQGMYSVMHFDSGVTRFFVCQIYTVEGSKYVKIRSPFQIINHFSVPFRVYEGTVCLGTSLPNDEFCVPLGSYRAELSLQPALEGEEEYNRSEGFTYNEVIQQPRECLQKTCYHHGDRTQMMKVNMIPLPDAVMTHSTEEGFDKPFVLHLWPTVLLRNLLPFPITFNLKSNEDPPVELKEGHSSQIHTAIMDFSIVELKLIGYLQQDWEGQYNLSSDQDEISFIKFQSLRFDEETKTKAELDIAIHVKKEEGQLVVAVHSPYWMVNKTGRLLQYKADDIHRKHPKDYDMPLLFSFKPRNFLQNNKIRLMISESELSDDFSIDTVGSYGVVKCKGRQKDYMVGVKIDASSFSLTRLVTFLPFYMLVNLTKHVIRVCEEGLDQWTEARPGQAAVPFWPERDSKRLRVKVDGSKSSPRAFDFHQPENCLLLHLDQTLGGIIVDVNLTEHSAVIRFSDYHDGAAPFLLINHTKDDTLQYHQSCRKQKDSAWCPDELLDITLSGGDETQSLCSQTEIDELDPDQSVYYTWAEPTGSRILSWKWGKYKGELKIEEDQLLDVNKEGKLFVVSFYEGLQRVALFTTDRRVYKLICDSEKMEVPQQEISILLQNIGVSLVNNTYSQEVAFIGITSSDVVWETKLKKRSRWKILSGKDAARLEHRYQEYMETGPVDSIVIDLENDYQVLFAANGVAMRVMQPFDAPLRRNFLPALKVEYSVSTRQKTYRVQINRIQIQNQLPGAIFPYVYYPIKPPKSVRMDSEPKPLADVSIITRAAGHSDILRIKYFKVLIQEMDLRMDLGFLYAMLELFTPEHSSAFTSEQEVELFDKDIEYLKTELNHVSATDTSAMSLYEYFHISPIKLHLSFSLSTGGEDSNKKERETEIIPVQSLNLLLKSIGATLTDAQDVLFKLAFFELTYQFRTTQQLQWEVIRHYSKQAIKQMYVLVLGLDVLGNPFGLIRGLSEGVEAFFYEPYQGAIQGPEEFMEGMALGVKALVGGAVGGIAGAASRITGAMAKGVAAMTMDEEYQQKRRETMNKQPSGLREGLARGGKGLVSGFVSGLTGIVTKPIKGAQKEGAAGFFKGMGKGLVGALTRPTGGIIDMASSTFQGIKRAAETSQEVESLRPQRFIHEDGVIRPYKEREGLGSQMLQSIENGRFAKYRYFAHAKVNESDYLMITKRGIFFVTKGTFGQLTCEWQYLFDEFTENPMIVEGRRLRIEAKERVKSVFHAKEFGKIINFKTPELAKWVLAKLEDARESLPK</sequence>
<feature type="region of interest" description="Disordered" evidence="5">
    <location>
        <begin position="730"/>
        <end position="758"/>
    </location>
</feature>
<dbReference type="GO" id="GO:0006914">
    <property type="term" value="P:autophagy"/>
    <property type="evidence" value="ECO:0007669"/>
    <property type="project" value="TreeGrafter"/>
</dbReference>
<dbReference type="GO" id="GO:0045053">
    <property type="term" value="P:protein retention in Golgi apparatus"/>
    <property type="evidence" value="ECO:0007669"/>
    <property type="project" value="TreeGrafter"/>
</dbReference>
<evidence type="ECO:0000313" key="10">
    <source>
        <dbReference type="EMBL" id="KAA0713638.1"/>
    </source>
</evidence>
<dbReference type="EMBL" id="SOYY01000012">
    <property type="protein sequence ID" value="KAA0713638.1"/>
    <property type="molecule type" value="Genomic_DNA"/>
</dbReference>
<dbReference type="PANTHER" id="PTHR16166:SF22">
    <property type="entry name" value="INTERMEMBRANE LIPID TRANSFER PROTEIN VPS13A"/>
    <property type="match status" value="1"/>
</dbReference>
<evidence type="ECO:0000259" key="9">
    <source>
        <dbReference type="Pfam" id="PF25037"/>
    </source>
</evidence>
<feature type="compositionally biased region" description="Acidic residues" evidence="5">
    <location>
        <begin position="972"/>
        <end position="982"/>
    </location>
</feature>
<feature type="domain" description="Chorein N-terminal" evidence="6">
    <location>
        <begin position="34"/>
        <end position="740"/>
    </location>
</feature>
<evidence type="ECO:0000256" key="2">
    <source>
        <dbReference type="ARBA" id="ARBA00022448"/>
    </source>
</evidence>
<feature type="domain" description="VPS13-like middle region" evidence="7">
    <location>
        <begin position="1017"/>
        <end position="1810"/>
    </location>
</feature>